<dbReference type="InterPro" id="IPR050072">
    <property type="entry name" value="Peptidase_M20A"/>
</dbReference>
<organism evidence="3 4">
    <name type="scientific">Leucobacter coleopterorum</name>
    <dbReference type="NCBI Taxonomy" id="2714933"/>
    <lineage>
        <taxon>Bacteria</taxon>
        <taxon>Bacillati</taxon>
        <taxon>Actinomycetota</taxon>
        <taxon>Actinomycetes</taxon>
        <taxon>Micrococcales</taxon>
        <taxon>Microbacteriaceae</taxon>
        <taxon>Leucobacter</taxon>
    </lineage>
</organism>
<name>A0ABX6JXK8_9MICO</name>
<keyword evidence="2" id="KW-0862">Zinc</keyword>
<reference evidence="3 4" key="1">
    <citation type="submission" date="2020-03" db="EMBL/GenBank/DDBJ databases">
        <title>Leucobacter sp. nov., isolated from beetles.</title>
        <authorList>
            <person name="Hyun D.-W."/>
            <person name="Bae J.-W."/>
        </authorList>
    </citation>
    <scope>NUCLEOTIDE SEQUENCE [LARGE SCALE GENOMIC DNA]</scope>
    <source>
        <strain evidence="3 4">HDW9A</strain>
    </source>
</reference>
<dbReference type="InterPro" id="IPR002933">
    <property type="entry name" value="Peptidase_M20"/>
</dbReference>
<dbReference type="SUPFAM" id="SSF53187">
    <property type="entry name" value="Zn-dependent exopeptidases"/>
    <property type="match status" value="1"/>
</dbReference>
<accession>A0ABX6JXK8</accession>
<keyword evidence="1" id="KW-0378">Hydrolase</keyword>
<evidence type="ECO:0000313" key="3">
    <source>
        <dbReference type="EMBL" id="QIM17564.1"/>
    </source>
</evidence>
<dbReference type="Gene3D" id="3.40.630.10">
    <property type="entry name" value="Zn peptidases"/>
    <property type="match status" value="1"/>
</dbReference>
<sequence length="289" mass="30471">MKTVDAVMDPVAVLHREAVEFTSALIRIDSTNTGDTATIGVGESECAELIRGWLAEVGYTGVWRERTPGRGNLVVRITGSDPAATALLVHAHTDVVPADATLWRVDPFAGEVNEGELWGRGAVDMKNMIGMLVAAIRSLAAEGWQPRRDIVLAFVADEEVEGADGMAFLVQQHPELFAGVTEAIGELGGFSIEGPAGRHYAIGIGEKGVAWATLRARGATGHGSLIPNASSAVARLTSALARIVAHEWPLADDPAMQMVITHLRSAVGADLEAATLERDIASLGPIARC</sequence>
<dbReference type="Proteomes" id="UP000503441">
    <property type="component" value="Chromosome"/>
</dbReference>
<dbReference type="PANTHER" id="PTHR43808">
    <property type="entry name" value="ACETYLORNITHINE DEACETYLASE"/>
    <property type="match status" value="1"/>
</dbReference>
<dbReference type="PROSITE" id="PS00759">
    <property type="entry name" value="ARGE_DAPE_CPG2_2"/>
    <property type="match status" value="1"/>
</dbReference>
<dbReference type="RefSeq" id="WP_166328222.1">
    <property type="nucleotide sequence ID" value="NZ_CP049933.1"/>
</dbReference>
<dbReference type="Pfam" id="PF01546">
    <property type="entry name" value="Peptidase_M20"/>
    <property type="match status" value="1"/>
</dbReference>
<dbReference type="PANTHER" id="PTHR43808:SF8">
    <property type="entry name" value="PEPTIDASE M20 DIMERISATION DOMAIN-CONTAINING PROTEIN"/>
    <property type="match status" value="1"/>
</dbReference>
<evidence type="ECO:0000256" key="2">
    <source>
        <dbReference type="ARBA" id="ARBA00022833"/>
    </source>
</evidence>
<evidence type="ECO:0000313" key="4">
    <source>
        <dbReference type="Proteomes" id="UP000503441"/>
    </source>
</evidence>
<proteinExistence type="predicted"/>
<keyword evidence="4" id="KW-1185">Reference proteome</keyword>
<dbReference type="InterPro" id="IPR001261">
    <property type="entry name" value="ArgE/DapE_CS"/>
</dbReference>
<gene>
    <name evidence="3" type="ORF">G7066_00510</name>
</gene>
<protein>
    <submittedName>
        <fullName evidence="3">M20/M25/M40 family metallo-hydrolase</fullName>
    </submittedName>
</protein>
<dbReference type="PROSITE" id="PS00758">
    <property type="entry name" value="ARGE_DAPE_CPG2_1"/>
    <property type="match status" value="1"/>
</dbReference>
<evidence type="ECO:0000256" key="1">
    <source>
        <dbReference type="ARBA" id="ARBA00022801"/>
    </source>
</evidence>
<dbReference type="EMBL" id="CP049933">
    <property type="protein sequence ID" value="QIM17564.1"/>
    <property type="molecule type" value="Genomic_DNA"/>
</dbReference>